<accession>A0AAD8IIJ6</accession>
<gene>
    <name evidence="2" type="ORF">POM88_023354</name>
</gene>
<organism evidence="2 3">
    <name type="scientific">Heracleum sosnowskyi</name>
    <dbReference type="NCBI Taxonomy" id="360622"/>
    <lineage>
        <taxon>Eukaryota</taxon>
        <taxon>Viridiplantae</taxon>
        <taxon>Streptophyta</taxon>
        <taxon>Embryophyta</taxon>
        <taxon>Tracheophyta</taxon>
        <taxon>Spermatophyta</taxon>
        <taxon>Magnoliopsida</taxon>
        <taxon>eudicotyledons</taxon>
        <taxon>Gunneridae</taxon>
        <taxon>Pentapetalae</taxon>
        <taxon>asterids</taxon>
        <taxon>campanulids</taxon>
        <taxon>Apiales</taxon>
        <taxon>Apiaceae</taxon>
        <taxon>Apioideae</taxon>
        <taxon>apioid superclade</taxon>
        <taxon>Tordylieae</taxon>
        <taxon>Tordyliinae</taxon>
        <taxon>Heracleum</taxon>
    </lineage>
</organism>
<keyword evidence="3" id="KW-1185">Reference proteome</keyword>
<evidence type="ECO:0000256" key="1">
    <source>
        <dbReference type="SAM" id="MobiDB-lite"/>
    </source>
</evidence>
<dbReference type="EMBL" id="JAUIZM010000005">
    <property type="protein sequence ID" value="KAK1385619.1"/>
    <property type="molecule type" value="Genomic_DNA"/>
</dbReference>
<evidence type="ECO:0000313" key="2">
    <source>
        <dbReference type="EMBL" id="KAK1385619.1"/>
    </source>
</evidence>
<feature type="region of interest" description="Disordered" evidence="1">
    <location>
        <begin position="1"/>
        <end position="24"/>
    </location>
</feature>
<reference evidence="2" key="1">
    <citation type="submission" date="2023-02" db="EMBL/GenBank/DDBJ databases">
        <title>Genome of toxic invasive species Heracleum sosnowskyi carries increased number of genes despite the absence of recent whole-genome duplications.</title>
        <authorList>
            <person name="Schelkunov M."/>
            <person name="Shtratnikova V."/>
            <person name="Makarenko M."/>
            <person name="Klepikova A."/>
            <person name="Omelchenko D."/>
            <person name="Novikova G."/>
            <person name="Obukhova E."/>
            <person name="Bogdanov V."/>
            <person name="Penin A."/>
            <person name="Logacheva M."/>
        </authorList>
    </citation>
    <scope>NUCLEOTIDE SEQUENCE</scope>
    <source>
        <strain evidence="2">Hsosn_3</strain>
        <tissue evidence="2">Leaf</tissue>
    </source>
</reference>
<name>A0AAD8IIJ6_9APIA</name>
<evidence type="ECO:0000313" key="3">
    <source>
        <dbReference type="Proteomes" id="UP001237642"/>
    </source>
</evidence>
<sequence length="181" mass="20614">MEIDQAEIKFDEEGLEDENEQNEHEAAVEDHITTIECVSFGMGKLNNDVSENEKCGESDPKNSDVFKKQYAVVLKQLQEDNVKVSSALCQLRQRNSYNRNLSLPWTRPTTNIGDYGANLSSFNSFLRGYKAYASREGGENTFEKIEEAIDHVNDQLSKMKHTVTGSFLHIDHTSYLDHFDV</sequence>
<feature type="compositionally biased region" description="Basic and acidic residues" evidence="1">
    <location>
        <begin position="1"/>
        <end position="12"/>
    </location>
</feature>
<proteinExistence type="predicted"/>
<comment type="caution">
    <text evidence="2">The sequence shown here is derived from an EMBL/GenBank/DDBJ whole genome shotgun (WGS) entry which is preliminary data.</text>
</comment>
<protein>
    <submittedName>
        <fullName evidence="2">Uncharacterized protein</fullName>
    </submittedName>
</protein>
<dbReference type="AlphaFoldDB" id="A0AAD8IIJ6"/>
<dbReference type="Proteomes" id="UP001237642">
    <property type="component" value="Unassembled WGS sequence"/>
</dbReference>
<reference evidence="2" key="2">
    <citation type="submission" date="2023-05" db="EMBL/GenBank/DDBJ databases">
        <authorList>
            <person name="Schelkunov M.I."/>
        </authorList>
    </citation>
    <scope>NUCLEOTIDE SEQUENCE</scope>
    <source>
        <strain evidence="2">Hsosn_3</strain>
        <tissue evidence="2">Leaf</tissue>
    </source>
</reference>